<organism evidence="8 9">
    <name type="scientific">Stappia indica</name>
    <dbReference type="NCBI Taxonomy" id="538381"/>
    <lineage>
        <taxon>Bacteria</taxon>
        <taxon>Pseudomonadati</taxon>
        <taxon>Pseudomonadota</taxon>
        <taxon>Alphaproteobacteria</taxon>
        <taxon>Hyphomicrobiales</taxon>
        <taxon>Stappiaceae</taxon>
        <taxon>Stappia</taxon>
    </lineage>
</organism>
<keyword evidence="5 7" id="KW-0413">Isomerase</keyword>
<dbReference type="Pfam" id="PF01177">
    <property type="entry name" value="Asp_Glu_race"/>
    <property type="match status" value="1"/>
</dbReference>
<dbReference type="InterPro" id="IPR001920">
    <property type="entry name" value="Asp/Glu_race"/>
</dbReference>
<keyword evidence="9" id="KW-1185">Reference proteome</keyword>
<comment type="similarity">
    <text evidence="7">Belongs to the aspartate/glutamate racemases family.</text>
</comment>
<evidence type="ECO:0000256" key="4">
    <source>
        <dbReference type="ARBA" id="ARBA00022984"/>
    </source>
</evidence>
<evidence type="ECO:0000313" key="8">
    <source>
        <dbReference type="EMBL" id="SOB89125.1"/>
    </source>
</evidence>
<feature type="active site" description="Proton donor/acceptor" evidence="7">
    <location>
        <position position="75"/>
    </location>
</feature>
<reference evidence="8 9" key="1">
    <citation type="submission" date="2017-08" db="EMBL/GenBank/DDBJ databases">
        <authorList>
            <person name="de Groot N.N."/>
        </authorList>
    </citation>
    <scope>NUCLEOTIDE SEQUENCE [LARGE SCALE GENOMIC DNA]</scope>
    <source>
        <strain evidence="8 9">USBA 352</strain>
    </source>
</reference>
<comment type="function">
    <text evidence="7">Provides the (R)-glutamate required for cell wall biosynthesis.</text>
</comment>
<feature type="active site" description="Proton donor/acceptor" evidence="7">
    <location>
        <position position="189"/>
    </location>
</feature>
<dbReference type="PANTHER" id="PTHR21198:SF2">
    <property type="entry name" value="GLUTAMATE RACEMASE"/>
    <property type="match status" value="1"/>
</dbReference>
<gene>
    <name evidence="7" type="primary">murI</name>
    <name evidence="8" type="ORF">SAMN05421512_10133</name>
</gene>
<sequence length="273" mass="28324">MAEPAPVLVFDSGIGGITVAREIRRLMPGLPLVYAADDAGFPYGAWQAEALTRHCTDVVVRLAGELRPSAVVIACNTASTLVLPPLRAALDIPVVGTVPAIKPAAERTRSGLVSVLATPGTVTRDYTFDLIRRFAPEVAITLVGACQLAGLAEEALLHGHLDPAVLAAEIAPCFVEKNGRRTDVVVLACTHFPLLAPRMAQIAPWPVDWLDPAPAIARRLRDVLLASGAATGEEGAGAPARALATTGRDLSAVLELLSAETLAISGAEAASSV</sequence>
<dbReference type="InterPro" id="IPR004391">
    <property type="entry name" value="Glu_race"/>
</dbReference>
<dbReference type="UniPathway" id="UPA00219"/>
<dbReference type="SUPFAM" id="SSF53681">
    <property type="entry name" value="Aspartate/glutamate racemase"/>
    <property type="match status" value="2"/>
</dbReference>
<comment type="catalytic activity">
    <reaction evidence="1 7">
        <text>L-glutamate = D-glutamate</text>
        <dbReference type="Rhea" id="RHEA:12813"/>
        <dbReference type="ChEBI" id="CHEBI:29985"/>
        <dbReference type="ChEBI" id="CHEBI:29986"/>
        <dbReference type="EC" id="5.1.1.3"/>
    </reaction>
</comment>
<dbReference type="EC" id="5.1.1.3" evidence="2 7"/>
<dbReference type="InterPro" id="IPR033134">
    <property type="entry name" value="Asp/Glu_racemase_AS_2"/>
</dbReference>
<dbReference type="InterPro" id="IPR018187">
    <property type="entry name" value="Asp/Glu_racemase_AS_1"/>
</dbReference>
<evidence type="ECO:0000256" key="5">
    <source>
        <dbReference type="ARBA" id="ARBA00023235"/>
    </source>
</evidence>
<protein>
    <recommendedName>
        <fullName evidence="2 7">Glutamate racemase</fullName>
        <ecNumber evidence="2 7">5.1.1.3</ecNumber>
    </recommendedName>
</protein>
<name>A0A285R4S7_9HYPH</name>
<keyword evidence="4 7" id="KW-0573">Peptidoglycan synthesis</keyword>
<dbReference type="Proteomes" id="UP000219331">
    <property type="component" value="Unassembled WGS sequence"/>
</dbReference>
<dbReference type="GO" id="GO:0071555">
    <property type="term" value="P:cell wall organization"/>
    <property type="evidence" value="ECO:0007669"/>
    <property type="project" value="UniProtKB-KW"/>
</dbReference>
<comment type="pathway">
    <text evidence="7">Cell wall biogenesis; peptidoglycan biosynthesis.</text>
</comment>
<feature type="binding site" evidence="7">
    <location>
        <begin position="76"/>
        <end position="77"/>
    </location>
    <ligand>
        <name>substrate</name>
    </ligand>
</feature>
<keyword evidence="6 7" id="KW-0961">Cell wall biogenesis/degradation</keyword>
<dbReference type="Gene3D" id="3.40.50.1860">
    <property type="match status" value="2"/>
</dbReference>
<proteinExistence type="inferred from homology"/>
<dbReference type="GO" id="GO:0009252">
    <property type="term" value="P:peptidoglycan biosynthetic process"/>
    <property type="evidence" value="ECO:0007669"/>
    <property type="project" value="UniProtKB-UniRule"/>
</dbReference>
<evidence type="ECO:0000256" key="2">
    <source>
        <dbReference type="ARBA" id="ARBA00013090"/>
    </source>
</evidence>
<dbReference type="InterPro" id="IPR015942">
    <property type="entry name" value="Asp/Glu/hydantoin_racemase"/>
</dbReference>
<keyword evidence="3 7" id="KW-0133">Cell shape</keyword>
<dbReference type="GO" id="GO:0008360">
    <property type="term" value="P:regulation of cell shape"/>
    <property type="evidence" value="ECO:0007669"/>
    <property type="project" value="UniProtKB-KW"/>
</dbReference>
<dbReference type="RefSeq" id="WP_097173530.1">
    <property type="nucleotide sequence ID" value="NZ_OBML01000001.1"/>
</dbReference>
<dbReference type="PROSITE" id="PS00924">
    <property type="entry name" value="ASP_GLU_RACEMASE_2"/>
    <property type="match status" value="1"/>
</dbReference>
<feature type="binding site" evidence="7">
    <location>
        <begin position="190"/>
        <end position="191"/>
    </location>
    <ligand>
        <name>substrate</name>
    </ligand>
</feature>
<dbReference type="PROSITE" id="PS00923">
    <property type="entry name" value="ASP_GLU_RACEMASE_1"/>
    <property type="match status" value="1"/>
</dbReference>
<evidence type="ECO:0000256" key="6">
    <source>
        <dbReference type="ARBA" id="ARBA00023316"/>
    </source>
</evidence>
<feature type="binding site" evidence="7">
    <location>
        <begin position="11"/>
        <end position="12"/>
    </location>
    <ligand>
        <name>substrate</name>
    </ligand>
</feature>
<evidence type="ECO:0000256" key="3">
    <source>
        <dbReference type="ARBA" id="ARBA00022960"/>
    </source>
</evidence>
<feature type="binding site" evidence="7">
    <location>
        <begin position="43"/>
        <end position="44"/>
    </location>
    <ligand>
        <name>substrate</name>
    </ligand>
</feature>
<dbReference type="NCBIfam" id="TIGR00067">
    <property type="entry name" value="glut_race"/>
    <property type="match status" value="1"/>
</dbReference>
<dbReference type="GO" id="GO:0008881">
    <property type="term" value="F:glutamate racemase activity"/>
    <property type="evidence" value="ECO:0007669"/>
    <property type="project" value="UniProtKB-UniRule"/>
</dbReference>
<dbReference type="STRING" id="538381.GCA_001696535_01115"/>
<evidence type="ECO:0000256" key="7">
    <source>
        <dbReference type="HAMAP-Rule" id="MF_00258"/>
    </source>
</evidence>
<dbReference type="PANTHER" id="PTHR21198">
    <property type="entry name" value="GLUTAMATE RACEMASE"/>
    <property type="match status" value="1"/>
</dbReference>
<evidence type="ECO:0000313" key="9">
    <source>
        <dbReference type="Proteomes" id="UP000219331"/>
    </source>
</evidence>
<dbReference type="HAMAP" id="MF_00258">
    <property type="entry name" value="Glu_racemase"/>
    <property type="match status" value="1"/>
</dbReference>
<accession>A0A285R4S7</accession>
<dbReference type="OrthoDB" id="9801055at2"/>
<dbReference type="AlphaFoldDB" id="A0A285R4S7"/>
<evidence type="ECO:0000256" key="1">
    <source>
        <dbReference type="ARBA" id="ARBA00001602"/>
    </source>
</evidence>
<dbReference type="EMBL" id="OBML01000001">
    <property type="protein sequence ID" value="SOB89125.1"/>
    <property type="molecule type" value="Genomic_DNA"/>
</dbReference>